<feature type="domain" description="C2H2-type" evidence="27">
    <location>
        <begin position="965"/>
        <end position="992"/>
    </location>
</feature>
<feature type="domain" description="C2H2-type" evidence="27">
    <location>
        <begin position="670"/>
        <end position="692"/>
    </location>
</feature>
<feature type="region of interest" description="Disordered" evidence="26">
    <location>
        <begin position="598"/>
        <end position="632"/>
    </location>
</feature>
<evidence type="ECO:0000256" key="14">
    <source>
        <dbReference type="ARBA" id="ARBA00023015"/>
    </source>
</evidence>
<dbReference type="Pfam" id="PF00096">
    <property type="entry name" value="zf-C2H2"/>
    <property type="match status" value="7"/>
</dbReference>
<name>A0A480ZK89_PIG</name>
<comment type="subcellular location">
    <subcellularLocation>
        <location evidence="1">Nucleus</location>
    </subcellularLocation>
</comment>
<dbReference type="GO" id="GO:0030154">
    <property type="term" value="P:cell differentiation"/>
    <property type="evidence" value="ECO:0007669"/>
    <property type="project" value="UniProtKB-KW"/>
</dbReference>
<dbReference type="PANTHER" id="PTHR24379:SF128">
    <property type="entry name" value="C2H2-TYPE DOMAIN-CONTAINING PROTEIN"/>
    <property type="match status" value="1"/>
</dbReference>
<protein>
    <recommendedName>
        <fullName evidence="22">Zinc finger protein 423</fullName>
    </recommendedName>
    <alternativeName>
        <fullName evidence="23">Olf1/EBF-associated zinc finger protein</fullName>
    </alternativeName>
    <alternativeName>
        <fullName evidence="24">Smad- and Olf-interacting zinc finger protein</fullName>
    </alternativeName>
</protein>
<feature type="domain" description="C2H2-type" evidence="27">
    <location>
        <begin position="700"/>
        <end position="724"/>
    </location>
</feature>
<feature type="domain" description="C2H2-type" evidence="27">
    <location>
        <begin position="230"/>
        <end position="257"/>
    </location>
</feature>
<evidence type="ECO:0000256" key="8">
    <source>
        <dbReference type="ARBA" id="ARBA00022737"/>
    </source>
</evidence>
<evidence type="ECO:0000256" key="11">
    <source>
        <dbReference type="ARBA" id="ARBA00022833"/>
    </source>
</evidence>
<evidence type="ECO:0000256" key="20">
    <source>
        <dbReference type="ARBA" id="ARBA00055444"/>
    </source>
</evidence>
<feature type="compositionally biased region" description="Basic residues" evidence="26">
    <location>
        <begin position="1"/>
        <end position="11"/>
    </location>
</feature>
<keyword evidence="7" id="KW-0479">Metal-binding</keyword>
<evidence type="ECO:0000256" key="4">
    <source>
        <dbReference type="ARBA" id="ARBA00022491"/>
    </source>
</evidence>
<keyword evidence="17" id="KW-0804">Transcription</keyword>
<feature type="domain" description="C2H2-type" evidence="27">
    <location>
        <begin position="525"/>
        <end position="548"/>
    </location>
</feature>
<keyword evidence="10" id="KW-0221">Differentiation</keyword>
<sequence>MSRRKQAKPRSVKVEEGEASDFSLAWDSSVTASGGLEGEPECDRKTSRALEDRNSVTSQEERNEDDEDMEDESIYTCDHCQQDFESLADLTDHRAHRCPGDGDDDPQLSWVASSPSSKDVASPTQMIGDGCDLGLGEEEGGTGLPYPCQFCDKSFIRLSYLKRHEQIHSDKLPFKCTYCSRLFKHKRSRDRHIKLHTGDKKYHCHECEAAFSRSDHLKIHLKTHSSSKPFKCTVCKRGFSSTSSLQSHMQAHKKNKEHLAKSEKEAKKDDFMCDYCEDTFSQTEELEKHVLTRHPQLSEKADLQCIHCPEVFVDENALLAHIHQAHANQKHKCPMCPEQFSSVEGVYCHLDSHRQPDSSNHSVSPDPVLGSVASMSSATPDSSASVERGSTPDSTLKPLRGQKKMREDGQGWSKVVYSCPYCSKRDFNSLAVLEIHLKTIHADKPQQSHTCQICLDSMPTLYNLNEHVRKLHKNHAYPVMQFGNLSAFHCNYCPEMFADINSLQEHIRVSHCGPNANPPDGNNAFFCNQCSMGFLTESSLTEHIQQAHCSVGSAKLESPVVQPTQSFMEVYSCPYCTNSPIFGSILKLTKHIKENHKNIPLAHSKKSKAEQSPVSSDVEVSSPKRQRLSASANSISNGEYPCNQCDLKFSNFESFQTHLKLHLELLLRKQACPQCKEDFDSQESLLQHLTVHYMTTSTHYVCESCDKQFSSVDDLQKHLLDMHTFVLYHCTLCQEVFDSKVSIQVHLAVKHSNEKKMYRCTACNWDFRKEADLQVHVKHSHLGNPAKAHKCIFCGETFSTEVELQCHITTHSKKYNCKFCSKAFHAIILLEKHLREKHCVFETKTPNCGANGASEQVQKEEVELQTLLTNSQESHNSHDGSEEDVDTSEPMYGCDICGAAYTMETLLQNHQLRDHNIRPGESAIVKKKAELIKGNYKCNVCSRTFFSENGLREHMQTHLGPVKHYMCPICGERFPSLLTLTEHKVTHSKSLDTGNCRICKMPLQSEEEFLEHCQMHPDLRNSLTGFRCVVCMQTVTSTLELKIHGTFHMQKTGNGSAVQTTGRGQHVPKLYKCASCLKEFRSKQDLVKLDINGLPYGLCAGCVNLSKSASPGINVPAGTNRQGLGPSENLSALEGKGKAGALKTRCSSCNVKFESESELQNHIQTVHRELVPDGNSTQLKTPQVSPMPRISPSQSDEKKTYQCIKCQMVFYNEWDIQVHVANHMIDEGLNHECKLCSQTFDSPAKLQCHLIEHSFEGMGGTFKCPVCFTVFVQANKLQQHIFSAHGQEDKIYDCTQCPQKFFFQTELQNHTMTQHSS</sequence>
<feature type="domain" description="C2H2-type" evidence="27">
    <location>
        <begin position="758"/>
        <end position="786"/>
    </location>
</feature>
<keyword evidence="14" id="KW-0805">Transcription regulation</keyword>
<dbReference type="SMART" id="SM00355">
    <property type="entry name" value="ZnF_C2H2"/>
    <property type="match status" value="30"/>
</dbReference>
<dbReference type="PROSITE" id="PS00028">
    <property type="entry name" value="ZINC_FINGER_C2H2_1"/>
    <property type="match status" value="24"/>
</dbReference>
<dbReference type="FunFam" id="3.30.160.60:FF:000760">
    <property type="entry name" value="Zinc finger protein 423"/>
    <property type="match status" value="1"/>
</dbReference>
<keyword evidence="9 25" id="KW-0863">Zinc-finger</keyword>
<dbReference type="FunFam" id="3.30.160.60:FF:000469">
    <property type="entry name" value="Zinc finger protein 423"/>
    <property type="match status" value="1"/>
</dbReference>
<keyword evidence="11" id="KW-0862">Zinc</keyword>
<dbReference type="FunFam" id="3.30.160.60:FF:000483">
    <property type="entry name" value="Zinc finger protein 423"/>
    <property type="match status" value="1"/>
</dbReference>
<evidence type="ECO:0000256" key="7">
    <source>
        <dbReference type="ARBA" id="ARBA00022723"/>
    </source>
</evidence>
<dbReference type="GO" id="GO:0007399">
    <property type="term" value="P:nervous system development"/>
    <property type="evidence" value="ECO:0007669"/>
    <property type="project" value="UniProtKB-KW"/>
</dbReference>
<dbReference type="FunFam" id="3.30.160.60:FF:000244">
    <property type="entry name" value="zinc finger protein 423"/>
    <property type="match status" value="1"/>
</dbReference>
<dbReference type="FunFam" id="3.30.160.60:FF:000107">
    <property type="entry name" value="Zinc finger protein 521"/>
    <property type="match status" value="1"/>
</dbReference>
<comment type="similarity">
    <text evidence="2">Belongs to the krueppel C2H2-type zinc-finger protein family.</text>
</comment>
<feature type="domain" description="C2H2-type" evidence="27">
    <location>
        <begin position="174"/>
        <end position="201"/>
    </location>
</feature>
<feature type="domain" description="C2H2-type" evidence="27">
    <location>
        <begin position="202"/>
        <end position="229"/>
    </location>
</feature>
<feature type="compositionally biased region" description="Polar residues" evidence="26">
    <location>
        <begin position="1174"/>
        <end position="1184"/>
    </location>
</feature>
<evidence type="ECO:0000256" key="25">
    <source>
        <dbReference type="PROSITE-ProRule" id="PRU00042"/>
    </source>
</evidence>
<evidence type="ECO:0000256" key="21">
    <source>
        <dbReference type="ARBA" id="ARBA00063450"/>
    </source>
</evidence>
<keyword evidence="6" id="KW-0597">Phosphoprotein</keyword>
<proteinExistence type="inferred from homology"/>
<evidence type="ECO:0000256" key="23">
    <source>
        <dbReference type="ARBA" id="ARBA00076623"/>
    </source>
</evidence>
<dbReference type="SUPFAM" id="SSF57667">
    <property type="entry name" value="beta-beta-alpha zinc fingers"/>
    <property type="match status" value="10"/>
</dbReference>
<feature type="domain" description="C2H2-type" evidence="27">
    <location>
        <begin position="815"/>
        <end position="838"/>
    </location>
</feature>
<keyword evidence="16" id="KW-0010">Activator</keyword>
<feature type="domain" description="C2H2-type" evidence="27">
    <location>
        <begin position="1144"/>
        <end position="1172"/>
    </location>
</feature>
<organism evidence="28">
    <name type="scientific">Sus scrofa</name>
    <name type="common">Pig</name>
    <dbReference type="NCBI Taxonomy" id="9823"/>
    <lineage>
        <taxon>Eukaryota</taxon>
        <taxon>Metazoa</taxon>
        <taxon>Chordata</taxon>
        <taxon>Craniata</taxon>
        <taxon>Vertebrata</taxon>
        <taxon>Euteleostomi</taxon>
        <taxon>Mammalia</taxon>
        <taxon>Eutheria</taxon>
        <taxon>Laurasiatheria</taxon>
        <taxon>Artiodactyla</taxon>
        <taxon>Suina</taxon>
        <taxon>Suidae</taxon>
        <taxon>Sus</taxon>
    </lineage>
</organism>
<feature type="region of interest" description="Disordered" evidence="26">
    <location>
        <begin position="869"/>
        <end position="888"/>
    </location>
</feature>
<evidence type="ECO:0000256" key="6">
    <source>
        <dbReference type="ARBA" id="ARBA00022553"/>
    </source>
</evidence>
<dbReference type="GO" id="GO:0005654">
    <property type="term" value="C:nucleoplasm"/>
    <property type="evidence" value="ECO:0007669"/>
    <property type="project" value="UniProtKB-ARBA"/>
</dbReference>
<dbReference type="FunFam" id="3.30.160.60:FF:000548">
    <property type="entry name" value="Zinc finger protein 423"/>
    <property type="match status" value="1"/>
</dbReference>
<feature type="compositionally biased region" description="Basic and acidic residues" evidence="26">
    <location>
        <begin position="41"/>
        <end position="54"/>
    </location>
</feature>
<evidence type="ECO:0000256" key="1">
    <source>
        <dbReference type="ARBA" id="ARBA00004123"/>
    </source>
</evidence>
<evidence type="ECO:0000256" key="22">
    <source>
        <dbReference type="ARBA" id="ARBA00067811"/>
    </source>
</evidence>
<comment type="function">
    <text evidence="19">Transcription factor that can both act as an activator or a repressor depending on the context. Involved in BMP signaling and in the regulation of the immature compartment of the hematopoietic system. Associates with SMADs in response to BMP2 leading to activate transcription of BMP target genes. Acts as a transcriptional repressor via its interaction with EBF1, a transcription factor involved specification of B-cell lineage; this interaction preventing EBF1 to bind DNA and activate target genes.</text>
</comment>
<reference evidence="28" key="1">
    <citation type="journal article" date="2019" name="PeerJ">
        <title>Genes of the pig, Sus scrofa, reconstructed with EvidentialGene.</title>
        <authorList>
            <person name="Gilbert D.G."/>
        </authorList>
    </citation>
    <scope>NUCLEOTIDE SEQUENCE</scope>
</reference>
<keyword evidence="4" id="KW-0678">Repressor</keyword>
<evidence type="ECO:0000256" key="26">
    <source>
        <dbReference type="SAM" id="MobiDB-lite"/>
    </source>
</evidence>
<feature type="domain" description="C2H2-type" evidence="27">
    <location>
        <begin position="892"/>
        <end position="919"/>
    </location>
</feature>
<feature type="compositionally biased region" description="Acidic residues" evidence="26">
    <location>
        <begin position="62"/>
        <end position="72"/>
    </location>
</feature>
<comment type="subunit">
    <text evidence="21">Interacts with EBF1. Interacts with SMAD1 and SMAD4.</text>
</comment>
<evidence type="ECO:0000256" key="5">
    <source>
        <dbReference type="ARBA" id="ARBA00022499"/>
    </source>
</evidence>
<keyword evidence="13" id="KW-0524">Neurogenesis</keyword>
<evidence type="ECO:0000256" key="3">
    <source>
        <dbReference type="ARBA" id="ARBA00022473"/>
    </source>
</evidence>
<dbReference type="PROSITE" id="PS50157">
    <property type="entry name" value="ZINC_FINGER_C2H2_2"/>
    <property type="match status" value="22"/>
</dbReference>
<feature type="region of interest" description="Disordered" evidence="26">
    <location>
        <begin position="1"/>
        <end position="72"/>
    </location>
</feature>
<feature type="domain" description="C2H2-type" evidence="27">
    <location>
        <begin position="1231"/>
        <end position="1258"/>
    </location>
</feature>
<feature type="region of interest" description="Disordered" evidence="26">
    <location>
        <begin position="1173"/>
        <end position="1194"/>
    </location>
</feature>
<feature type="domain" description="C2H2-type" evidence="27">
    <location>
        <begin position="789"/>
        <end position="816"/>
    </location>
</feature>
<feature type="compositionally biased region" description="Low complexity" evidence="26">
    <location>
        <begin position="612"/>
        <end position="623"/>
    </location>
</feature>
<feature type="compositionally biased region" description="Low complexity" evidence="26">
    <location>
        <begin position="371"/>
        <end position="385"/>
    </location>
</feature>
<dbReference type="FunFam" id="3.30.160.60:FF:002477">
    <property type="entry name" value="Zinc finger protein 521"/>
    <property type="match status" value="1"/>
</dbReference>
<evidence type="ECO:0000256" key="17">
    <source>
        <dbReference type="ARBA" id="ARBA00023163"/>
    </source>
</evidence>
<dbReference type="InterPro" id="IPR036236">
    <property type="entry name" value="Znf_C2H2_sf"/>
</dbReference>
<keyword evidence="3" id="KW-0217">Developmental protein</keyword>
<evidence type="ECO:0000259" key="27">
    <source>
        <dbReference type="PROSITE" id="PS50157"/>
    </source>
</evidence>
<dbReference type="PANTHER" id="PTHR24379">
    <property type="entry name" value="KRAB AND ZINC FINGER DOMAIN-CONTAINING"/>
    <property type="match status" value="1"/>
</dbReference>
<feature type="domain" description="C2H2-type" evidence="27">
    <location>
        <begin position="1292"/>
        <end position="1317"/>
    </location>
</feature>
<dbReference type="EMBL" id="DQIR01277957">
    <property type="protein sequence ID" value="HDC33435.1"/>
    <property type="molecule type" value="Transcribed_RNA"/>
</dbReference>
<dbReference type="EMBL" id="DQIR01277956">
    <property type="protein sequence ID" value="HDC33434.1"/>
    <property type="molecule type" value="Transcribed_RNA"/>
</dbReference>
<dbReference type="FunFam" id="3.30.160.60:FF:000143">
    <property type="entry name" value="Zinc finger protein 521"/>
    <property type="match status" value="1"/>
</dbReference>
<feature type="domain" description="C2H2-type" evidence="27">
    <location>
        <begin position="488"/>
        <end position="516"/>
    </location>
</feature>
<evidence type="ECO:0000313" key="28">
    <source>
        <dbReference type="EMBL" id="HDC33435.1"/>
    </source>
</evidence>
<evidence type="ECO:0000256" key="16">
    <source>
        <dbReference type="ARBA" id="ARBA00023159"/>
    </source>
</evidence>
<feature type="domain" description="C2H2-type" evidence="27">
    <location>
        <begin position="936"/>
        <end position="963"/>
    </location>
</feature>
<accession>A0A480ZK89</accession>
<dbReference type="Pfam" id="PF13912">
    <property type="entry name" value="zf-C2H2_6"/>
    <property type="match status" value="2"/>
</dbReference>
<evidence type="ECO:0000256" key="15">
    <source>
        <dbReference type="ARBA" id="ARBA00023125"/>
    </source>
</evidence>
<dbReference type="InterPro" id="IPR013087">
    <property type="entry name" value="Znf_C2H2_type"/>
</dbReference>
<feature type="domain" description="C2H2-type" evidence="27">
    <location>
        <begin position="303"/>
        <end position="331"/>
    </location>
</feature>
<feature type="domain" description="C2H2-type" evidence="27">
    <location>
        <begin position="728"/>
        <end position="756"/>
    </location>
</feature>
<keyword evidence="5" id="KW-1017">Isopeptide bond</keyword>
<comment type="function">
    <text evidence="20">Transcription factor that can both act as an activator or a repressor depending on the context. Plays a central role in BMP signaling and olfactory neurogenesis. Associates with SMADs in response to BMP2 leading to activate transcription of BMP target genes. Acts as a transcriptional repressor via its interaction with EBF1, a transcription factor involved in terminal olfactory receptor neurons differentiation; this interaction preventing EBF1 to bind DNA and activate olfactory-specific genes. Involved in olfactory neurogenesis by participating in a developmental switch that regulates the transition from differentiation to maturation in olfactory receptor neurons. Controls proliferation and differentiation of neural precursors in cerebellar vermis formation.</text>
</comment>
<dbReference type="GO" id="GO:0045892">
    <property type="term" value="P:negative regulation of DNA-templated transcription"/>
    <property type="evidence" value="ECO:0007669"/>
    <property type="project" value="UniProtKB-ARBA"/>
</dbReference>
<dbReference type="GO" id="GO:0043565">
    <property type="term" value="F:sequence-specific DNA binding"/>
    <property type="evidence" value="ECO:0007669"/>
    <property type="project" value="UniProtKB-ARBA"/>
</dbReference>
<evidence type="ECO:0000256" key="9">
    <source>
        <dbReference type="ARBA" id="ARBA00022771"/>
    </source>
</evidence>
<evidence type="ECO:0000256" key="19">
    <source>
        <dbReference type="ARBA" id="ARBA00053645"/>
    </source>
</evidence>
<dbReference type="FunFam" id="3.30.160.60:FF:000167">
    <property type="entry name" value="Zinc finger protein 521"/>
    <property type="match status" value="1"/>
</dbReference>
<evidence type="ECO:0000256" key="10">
    <source>
        <dbReference type="ARBA" id="ARBA00022782"/>
    </source>
</evidence>
<evidence type="ECO:0000256" key="13">
    <source>
        <dbReference type="ARBA" id="ARBA00022902"/>
    </source>
</evidence>
<dbReference type="FunFam" id="3.30.160.60:FF:000261">
    <property type="entry name" value="Zinc finger protein 521"/>
    <property type="match status" value="1"/>
</dbReference>
<keyword evidence="15" id="KW-0238">DNA-binding</keyword>
<feature type="domain" description="C2H2-type" evidence="27">
    <location>
        <begin position="640"/>
        <end position="662"/>
    </location>
</feature>
<feature type="domain" description="C2H2-type" evidence="27">
    <location>
        <begin position="1262"/>
        <end position="1290"/>
    </location>
</feature>
<evidence type="ECO:0000256" key="24">
    <source>
        <dbReference type="ARBA" id="ARBA00080204"/>
    </source>
</evidence>
<dbReference type="GO" id="GO:0008270">
    <property type="term" value="F:zinc ion binding"/>
    <property type="evidence" value="ECO:0007669"/>
    <property type="project" value="UniProtKB-KW"/>
</dbReference>
<dbReference type="Gene3D" id="3.30.160.60">
    <property type="entry name" value="Classic Zinc Finger"/>
    <property type="match status" value="13"/>
</dbReference>
<keyword evidence="12" id="KW-0832">Ubl conjugation</keyword>
<feature type="domain" description="C2H2-type" evidence="27">
    <location>
        <begin position="271"/>
        <end position="299"/>
    </location>
</feature>
<feature type="domain" description="C2H2-type" evidence="27">
    <location>
        <begin position="146"/>
        <end position="173"/>
    </location>
</feature>
<feature type="region of interest" description="Disordered" evidence="26">
    <location>
        <begin position="354"/>
        <end position="406"/>
    </location>
</feature>
<keyword evidence="8" id="KW-0677">Repeat</keyword>
<dbReference type="FunFam" id="3.30.160.60:FF:000468">
    <property type="entry name" value="B-cell lymphoma 6 protein-like"/>
    <property type="match status" value="1"/>
</dbReference>
<evidence type="ECO:0000256" key="2">
    <source>
        <dbReference type="ARBA" id="ARBA00006991"/>
    </source>
</evidence>
<evidence type="ECO:0000256" key="18">
    <source>
        <dbReference type="ARBA" id="ARBA00023242"/>
    </source>
</evidence>
<keyword evidence="18" id="KW-0539">Nucleus</keyword>
<dbReference type="FunFam" id="3.30.160.60:FF:001417">
    <property type="entry name" value="zinc finger protein 423"/>
    <property type="match status" value="1"/>
</dbReference>
<evidence type="ECO:0000256" key="12">
    <source>
        <dbReference type="ARBA" id="ARBA00022843"/>
    </source>
</evidence>